<evidence type="ECO:0000313" key="7">
    <source>
        <dbReference type="EMBL" id="HAT3584713.1"/>
    </source>
</evidence>
<sequence>MDHIVYVVDDDNSVRQALVSLLRAEDYRVADFSSAQAFLSHPFTSQPGCLILDMNMPGASGFDVTDALSRLGHVIPVIFLTGFGTIPLSVKAMKAGAYEFMTKPAVPGLLLQAVADALKLAEKTLDETQEMQALTTRYDSLTPREKEVFQLAIGGLLNKQIATEMGVSEITAKVHKKRVMEKMQVRSLTDLVRAADRLNIQKTLGR</sequence>
<dbReference type="SUPFAM" id="SSF46894">
    <property type="entry name" value="C-terminal effector domain of the bipartite response regulators"/>
    <property type="match status" value="1"/>
</dbReference>
<dbReference type="GO" id="GO:0003677">
    <property type="term" value="F:DNA binding"/>
    <property type="evidence" value="ECO:0007669"/>
    <property type="project" value="UniProtKB-KW"/>
</dbReference>
<keyword evidence="3" id="KW-0804">Transcription</keyword>
<evidence type="ECO:0000313" key="8">
    <source>
        <dbReference type="EMBL" id="ORJ49714.1"/>
    </source>
</evidence>
<keyword evidence="4" id="KW-0597">Phosphoprotein</keyword>
<evidence type="ECO:0000256" key="1">
    <source>
        <dbReference type="ARBA" id="ARBA00023015"/>
    </source>
</evidence>
<gene>
    <name evidence="8" type="ORF">B2M27_13905</name>
    <name evidence="7" type="ORF">I8531_005113</name>
</gene>
<dbReference type="PANTHER" id="PTHR44688">
    <property type="entry name" value="DNA-BINDING TRANSCRIPTIONAL ACTIVATOR DEVR_DOSR"/>
    <property type="match status" value="1"/>
</dbReference>
<evidence type="ECO:0000256" key="3">
    <source>
        <dbReference type="ARBA" id="ARBA00023163"/>
    </source>
</evidence>
<dbReference type="SMART" id="SM00448">
    <property type="entry name" value="REC"/>
    <property type="match status" value="1"/>
</dbReference>
<dbReference type="InterPro" id="IPR016032">
    <property type="entry name" value="Sig_transdc_resp-reg_C-effctor"/>
</dbReference>
<dbReference type="GO" id="GO:0006355">
    <property type="term" value="P:regulation of DNA-templated transcription"/>
    <property type="evidence" value="ECO:0007669"/>
    <property type="project" value="InterPro"/>
</dbReference>
<dbReference type="SMART" id="SM00421">
    <property type="entry name" value="HTH_LUXR"/>
    <property type="match status" value="1"/>
</dbReference>
<dbReference type="InterPro" id="IPR011006">
    <property type="entry name" value="CheY-like_superfamily"/>
</dbReference>
<dbReference type="InterPro" id="IPR000792">
    <property type="entry name" value="Tscrpt_reg_LuxR_C"/>
</dbReference>
<dbReference type="PROSITE" id="PS50043">
    <property type="entry name" value="HTH_LUXR_2"/>
    <property type="match status" value="1"/>
</dbReference>
<dbReference type="Pfam" id="PF00072">
    <property type="entry name" value="Response_reg"/>
    <property type="match status" value="1"/>
</dbReference>
<keyword evidence="2 8" id="KW-0238">DNA-binding</keyword>
<dbReference type="RefSeq" id="WP_047368938.1">
    <property type="nucleotide sequence ID" value="NZ_CABMNU010000005.1"/>
</dbReference>
<keyword evidence="1" id="KW-0805">Transcription regulation</keyword>
<evidence type="ECO:0000313" key="10">
    <source>
        <dbReference type="Proteomes" id="UP000867740"/>
    </source>
</evidence>
<protein>
    <submittedName>
        <fullName evidence="8">DNA-binding response regulator</fullName>
    </submittedName>
    <submittedName>
        <fullName evidence="7">Response regulator transcription factor</fullName>
    </submittedName>
</protein>
<dbReference type="PROSITE" id="PS50110">
    <property type="entry name" value="RESPONSE_REGULATORY"/>
    <property type="match status" value="1"/>
</dbReference>
<proteinExistence type="predicted"/>
<reference evidence="7" key="2">
    <citation type="journal article" date="2018" name="Genome Biol.">
        <title>SKESA: strategic k-mer extension for scrupulous assemblies.</title>
        <authorList>
            <person name="Souvorov A."/>
            <person name="Agarwala R."/>
            <person name="Lipman D.J."/>
        </authorList>
    </citation>
    <scope>NUCLEOTIDE SEQUENCE</scope>
    <source>
        <strain evidence="7">CAVp300</strain>
    </source>
</reference>
<dbReference type="OrthoDB" id="9802186at2"/>
<dbReference type="AlphaFoldDB" id="A0A9P3TBW4"/>
<keyword evidence="9" id="KW-1185">Reference proteome</keyword>
<dbReference type="Proteomes" id="UP000192521">
    <property type="component" value="Unassembled WGS sequence"/>
</dbReference>
<comment type="caution">
    <text evidence="7">The sequence shown here is derived from an EMBL/GenBank/DDBJ whole genome shotgun (WGS) entry which is preliminary data.</text>
</comment>
<name>A0A9P3TBW4_KLUIN</name>
<feature type="domain" description="HTH luxR-type" evidence="5">
    <location>
        <begin position="134"/>
        <end position="199"/>
    </location>
</feature>
<dbReference type="CDD" id="cd06170">
    <property type="entry name" value="LuxR_C_like"/>
    <property type="match status" value="1"/>
</dbReference>
<dbReference type="EMBL" id="DACSUM010000068">
    <property type="protein sequence ID" value="HAT3584713.1"/>
    <property type="molecule type" value="Genomic_DNA"/>
</dbReference>
<evidence type="ECO:0000259" key="5">
    <source>
        <dbReference type="PROSITE" id="PS50043"/>
    </source>
</evidence>
<dbReference type="Pfam" id="PF00196">
    <property type="entry name" value="GerE"/>
    <property type="match status" value="1"/>
</dbReference>
<dbReference type="PANTHER" id="PTHR44688:SF16">
    <property type="entry name" value="DNA-BINDING TRANSCRIPTIONAL ACTIVATOR DEVR_DOSR"/>
    <property type="match status" value="1"/>
</dbReference>
<accession>A0A9P3TBW4</accession>
<dbReference type="SUPFAM" id="SSF52172">
    <property type="entry name" value="CheY-like"/>
    <property type="match status" value="1"/>
</dbReference>
<evidence type="ECO:0000256" key="2">
    <source>
        <dbReference type="ARBA" id="ARBA00023125"/>
    </source>
</evidence>
<dbReference type="Gene3D" id="3.40.50.2300">
    <property type="match status" value="1"/>
</dbReference>
<feature type="domain" description="Response regulatory" evidence="6">
    <location>
        <begin position="4"/>
        <end position="118"/>
    </location>
</feature>
<organism evidence="7 10">
    <name type="scientific">Kluyvera intermedia</name>
    <name type="common">Enterobacter intermedius</name>
    <dbReference type="NCBI Taxonomy" id="61648"/>
    <lineage>
        <taxon>Bacteria</taxon>
        <taxon>Pseudomonadati</taxon>
        <taxon>Pseudomonadota</taxon>
        <taxon>Gammaproteobacteria</taxon>
        <taxon>Enterobacterales</taxon>
        <taxon>Enterobacteriaceae</taxon>
        <taxon>Kluyvera</taxon>
    </lineage>
</organism>
<dbReference type="InterPro" id="IPR036388">
    <property type="entry name" value="WH-like_DNA-bd_sf"/>
</dbReference>
<reference evidence="7" key="3">
    <citation type="submission" date="2020-10" db="EMBL/GenBank/DDBJ databases">
        <authorList>
            <consortium name="NCBI Pathogen Detection Project"/>
        </authorList>
    </citation>
    <scope>NUCLEOTIDE SEQUENCE</scope>
    <source>
        <strain evidence="7">CAVp300</strain>
    </source>
</reference>
<evidence type="ECO:0000313" key="9">
    <source>
        <dbReference type="Proteomes" id="UP000192521"/>
    </source>
</evidence>
<evidence type="ECO:0000259" key="6">
    <source>
        <dbReference type="PROSITE" id="PS50110"/>
    </source>
</evidence>
<dbReference type="GO" id="GO:0000160">
    <property type="term" value="P:phosphorelay signal transduction system"/>
    <property type="evidence" value="ECO:0007669"/>
    <property type="project" value="InterPro"/>
</dbReference>
<feature type="modified residue" description="4-aspartylphosphate" evidence="4">
    <location>
        <position position="53"/>
    </location>
</feature>
<evidence type="ECO:0000256" key="4">
    <source>
        <dbReference type="PROSITE-ProRule" id="PRU00169"/>
    </source>
</evidence>
<dbReference type="PRINTS" id="PR00038">
    <property type="entry name" value="HTHLUXR"/>
</dbReference>
<reference evidence="8 9" key="1">
    <citation type="submission" date="2017-02" db="EMBL/GenBank/DDBJ databases">
        <title>Draft genome sequence of a Kluyvera intermedia isolate from a patient with a pancreatic abscess.</title>
        <authorList>
            <person name="Thele R."/>
        </authorList>
    </citation>
    <scope>NUCLEOTIDE SEQUENCE [LARGE SCALE GENOMIC DNA]</scope>
    <source>
        <strain evidence="8 9">FOSA7093</strain>
    </source>
</reference>
<dbReference type="InterPro" id="IPR001789">
    <property type="entry name" value="Sig_transdc_resp-reg_receiver"/>
</dbReference>
<dbReference type="Proteomes" id="UP000867740">
    <property type="component" value="Unassembled WGS sequence"/>
</dbReference>
<dbReference type="EMBL" id="MWPR01000019">
    <property type="protein sequence ID" value="ORJ49714.1"/>
    <property type="molecule type" value="Genomic_DNA"/>
</dbReference>
<dbReference type="Gene3D" id="1.10.10.10">
    <property type="entry name" value="Winged helix-like DNA-binding domain superfamily/Winged helix DNA-binding domain"/>
    <property type="match status" value="1"/>
</dbReference>